<reference evidence="1" key="1">
    <citation type="submission" date="2020-11" db="EMBL/GenBank/DDBJ databases">
        <authorList>
            <consortium name="DOE Joint Genome Institute"/>
            <person name="Ahrendt S."/>
            <person name="Riley R."/>
            <person name="Andreopoulos W."/>
            <person name="Labutti K."/>
            <person name="Pangilinan J."/>
            <person name="Ruiz-Duenas F.J."/>
            <person name="Barrasa J.M."/>
            <person name="Sanchez-Garcia M."/>
            <person name="Camarero S."/>
            <person name="Miyauchi S."/>
            <person name="Serrano A."/>
            <person name="Linde D."/>
            <person name="Babiker R."/>
            <person name="Drula E."/>
            <person name="Ayuso-Fernandez I."/>
            <person name="Pacheco R."/>
            <person name="Padilla G."/>
            <person name="Ferreira P."/>
            <person name="Barriuso J."/>
            <person name="Kellner H."/>
            <person name="Castanera R."/>
            <person name="Alfaro M."/>
            <person name="Ramirez L."/>
            <person name="Pisabarro A.G."/>
            <person name="Kuo A."/>
            <person name="Tritt A."/>
            <person name="Lipzen A."/>
            <person name="He G."/>
            <person name="Yan M."/>
            <person name="Ng V."/>
            <person name="Cullen D."/>
            <person name="Martin F."/>
            <person name="Rosso M.-N."/>
            <person name="Henrissat B."/>
            <person name="Hibbett D."/>
            <person name="Martinez A.T."/>
            <person name="Grigoriev I.V."/>
        </authorList>
    </citation>
    <scope>NUCLEOTIDE SEQUENCE</scope>
    <source>
        <strain evidence="1">ATCC 90797</strain>
    </source>
</reference>
<dbReference type="OrthoDB" id="2690684at2759"/>
<sequence length="853" mass="97367">MKPEAVYDHFTKSHPVNVPSFKDVPAKLESRTVHHHMNLGKRPAHLKQLQKKLQDMGITAASGHDISEWLLNFSNSQKKTRYDVVQGLQIRPGCICPCGHANSTTEAFRKHSKCKVFEERACYLQSYHPSNYAEWFEVRPQTTPDVTIIPGVVFTPVEQLFRERQAQLYSLVPLLGVMKDSFLDTEGIDQLLTKYNKISLYNCTNAGANDPVRKRLISLRQDTLFADVELLGKSHSSITYPFIDCSLRTKPAKEFRASPQKKTLRAYVTPQEQFICTLVHHHRTPIKAISSDELLFDLTAEEKLAIEELILALRLKELPECLSPMQRSWACQKMYELLYIFYFPRKDPKYLAGGFKFPLVTFLATSWLTPDGAYKMISNFPPVLAKCQFMMRLVGFHKMMVPLEEMMKLPMTVVKDLPEEEEEEEELDFRPRRRQINLPSVLSSLYDDQPQTEREVATKALVSAIKGFCKEYLTEYELTPFTSCRDLLHKATWVVRNTPRPAVITTIDDAVGTFRYDGQVFTLPQLKATVQREMAHLEESIASGVLIGEDLAALGIDFDLFLVEDSGDETTPGYGIFGKTNNPDSSTLMDAFIKKETFKDLENPKSQRYDEDKVQNWILEVEHAWGLLYPLIHILSGPPARGTEEASFTVCNLSGGRRHLFMADYEGERLLTIRSDYHKGLRTTSLVKEIWRVLPYGLARVLYVLLHLIRPIEMVLACDYIIPEDKVALAAAEYTSGLYVHRGKRWDSGRMSESLKFFFLKNFKCEIGIKAYRHLGIFVQRRELNRLHVEGKKTLMVMAEVMTGHTETTGDMVYARTQGTGTVVYGLRDTHIKTCLVLHKIWGVDSSSGTVKG</sequence>
<dbReference type="Proteomes" id="UP000807025">
    <property type="component" value="Unassembled WGS sequence"/>
</dbReference>
<accession>A0A9P5ZG65</accession>
<keyword evidence="2" id="KW-1185">Reference proteome</keyword>
<gene>
    <name evidence="1" type="ORF">BDN71DRAFT_810261</name>
</gene>
<protein>
    <submittedName>
        <fullName evidence="1">Uncharacterized protein</fullName>
    </submittedName>
</protein>
<evidence type="ECO:0000313" key="1">
    <source>
        <dbReference type="EMBL" id="KAF9486842.1"/>
    </source>
</evidence>
<dbReference type="AlphaFoldDB" id="A0A9P5ZG65"/>
<proteinExistence type="predicted"/>
<evidence type="ECO:0000313" key="2">
    <source>
        <dbReference type="Proteomes" id="UP000807025"/>
    </source>
</evidence>
<dbReference type="EMBL" id="MU154897">
    <property type="protein sequence ID" value="KAF9486842.1"/>
    <property type="molecule type" value="Genomic_DNA"/>
</dbReference>
<comment type="caution">
    <text evidence="1">The sequence shown here is derived from an EMBL/GenBank/DDBJ whole genome shotgun (WGS) entry which is preliminary data.</text>
</comment>
<name>A0A9P5ZG65_PLEER</name>
<organism evidence="1 2">
    <name type="scientific">Pleurotus eryngii</name>
    <name type="common">Boletus of the steppes</name>
    <dbReference type="NCBI Taxonomy" id="5323"/>
    <lineage>
        <taxon>Eukaryota</taxon>
        <taxon>Fungi</taxon>
        <taxon>Dikarya</taxon>
        <taxon>Basidiomycota</taxon>
        <taxon>Agaricomycotina</taxon>
        <taxon>Agaricomycetes</taxon>
        <taxon>Agaricomycetidae</taxon>
        <taxon>Agaricales</taxon>
        <taxon>Pleurotineae</taxon>
        <taxon>Pleurotaceae</taxon>
        <taxon>Pleurotus</taxon>
    </lineage>
</organism>